<dbReference type="Proteomes" id="UP000064967">
    <property type="component" value="Chromosome"/>
</dbReference>
<dbReference type="InterPro" id="IPR051553">
    <property type="entry name" value="Ran_GTPase-activating"/>
</dbReference>
<feature type="compositionally biased region" description="Low complexity" evidence="1">
    <location>
        <begin position="26"/>
        <end position="43"/>
    </location>
</feature>
<dbReference type="PANTHER" id="PTHR45982">
    <property type="entry name" value="REGULATOR OF CHROMOSOME CONDENSATION"/>
    <property type="match status" value="1"/>
</dbReference>
<evidence type="ECO:0008006" key="4">
    <source>
        <dbReference type="Google" id="ProtNLM"/>
    </source>
</evidence>
<name>A0A0K1PW58_9BACT</name>
<protein>
    <recommendedName>
        <fullName evidence="4">BNR repeat domain protein</fullName>
    </recommendedName>
</protein>
<sequence>MACSSDDSPRGFEEASASDSGASLPSTDAGTTDATTTPATDASTADAAKFDASALPISCENGASCATAITTTLAEGFCVILQDATVACWGENMHYELGRGADAGISDSANPARVEGLANIVTLEHSCAVDKDGGAWCWGLGPWLRSTTAFVTAESAPVKLDIPPAKKVSAALFSETKGAACALFDTGVSCWGSNDNAQVAPSDTLTTPNATQAVTPVALGSSSPVRDLTVGYASFAIHEDGTVSSWGNNPTIGRVSSLFPDAYPRTIPLSDVTMVSAPYGDICALSNGVPYCWGDPRGSLGDILERALPSPVVFPSGVTQIASTSRSAGNFSYPVRVCAIDEKGDLLCWGNNSKGQVGDGTTTYALEPVKVSLPAPAARVSTTSTATCAILTNGKVYCWGDNAQGQLGNGQLRVPSRVPQEVVLP</sequence>
<gene>
    <name evidence="2" type="ORF">AKJ09_04411</name>
</gene>
<dbReference type="InterPro" id="IPR009091">
    <property type="entry name" value="RCC1/BLIP-II"/>
</dbReference>
<dbReference type="InterPro" id="IPR000408">
    <property type="entry name" value="Reg_chr_condens"/>
</dbReference>
<dbReference type="Gene3D" id="2.130.10.30">
    <property type="entry name" value="Regulator of chromosome condensation 1/beta-lactamase-inhibitor protein II"/>
    <property type="match status" value="2"/>
</dbReference>
<evidence type="ECO:0000256" key="1">
    <source>
        <dbReference type="SAM" id="MobiDB-lite"/>
    </source>
</evidence>
<dbReference type="KEGG" id="llu:AKJ09_04411"/>
<dbReference type="PATRIC" id="fig|1391654.3.peg.4470"/>
<dbReference type="GO" id="GO:0005737">
    <property type="term" value="C:cytoplasm"/>
    <property type="evidence" value="ECO:0007669"/>
    <property type="project" value="TreeGrafter"/>
</dbReference>
<dbReference type="SUPFAM" id="SSF50985">
    <property type="entry name" value="RCC1/BLIP-II"/>
    <property type="match status" value="1"/>
</dbReference>
<feature type="region of interest" description="Disordered" evidence="1">
    <location>
        <begin position="1"/>
        <end position="43"/>
    </location>
</feature>
<dbReference type="PROSITE" id="PS50012">
    <property type="entry name" value="RCC1_3"/>
    <property type="match status" value="2"/>
</dbReference>
<dbReference type="Pfam" id="PF13540">
    <property type="entry name" value="RCC1_2"/>
    <property type="match status" value="2"/>
</dbReference>
<reference evidence="2 3" key="1">
    <citation type="submission" date="2015-08" db="EMBL/GenBank/DDBJ databases">
        <authorList>
            <person name="Babu N.S."/>
            <person name="Beckwith C.J."/>
            <person name="Beseler K.G."/>
            <person name="Brison A."/>
            <person name="Carone J.V."/>
            <person name="Caskin T.P."/>
            <person name="Diamond M."/>
            <person name="Durham M.E."/>
            <person name="Foxe J.M."/>
            <person name="Go M."/>
            <person name="Henderson B.A."/>
            <person name="Jones I.B."/>
            <person name="McGettigan J.A."/>
            <person name="Micheletti S.J."/>
            <person name="Nasrallah M.E."/>
            <person name="Ortiz D."/>
            <person name="Piller C.R."/>
            <person name="Privatt S.R."/>
            <person name="Schneider S.L."/>
            <person name="Sharp S."/>
            <person name="Smith T.C."/>
            <person name="Stanton J.D."/>
            <person name="Ullery H.E."/>
            <person name="Wilson R.J."/>
            <person name="Serrano M.G."/>
            <person name="Buck G."/>
            <person name="Lee V."/>
            <person name="Wang Y."/>
            <person name="Carvalho R."/>
            <person name="Voegtly L."/>
            <person name="Shi R."/>
            <person name="Duckworth R."/>
            <person name="Johnson A."/>
            <person name="Loviza R."/>
            <person name="Walstead R."/>
            <person name="Shah Z."/>
            <person name="Kiflezghi M."/>
            <person name="Wade K."/>
            <person name="Ball S.L."/>
            <person name="Bradley K.W."/>
            <person name="Asai D.J."/>
            <person name="Bowman C.A."/>
            <person name="Russell D.A."/>
            <person name="Pope W.H."/>
            <person name="Jacobs-Sera D."/>
            <person name="Hendrix R.W."/>
            <person name="Hatfull G.F."/>
        </authorList>
    </citation>
    <scope>NUCLEOTIDE SEQUENCE [LARGE SCALE GENOMIC DNA]</scope>
    <source>
        <strain evidence="2 3">DSM 27648</strain>
    </source>
</reference>
<dbReference type="STRING" id="1391654.AKJ09_04411"/>
<evidence type="ECO:0000313" key="3">
    <source>
        <dbReference type="Proteomes" id="UP000064967"/>
    </source>
</evidence>
<keyword evidence="3" id="KW-1185">Reference proteome</keyword>
<dbReference type="RefSeq" id="WP_169927689.1">
    <property type="nucleotide sequence ID" value="NZ_CP012333.1"/>
</dbReference>
<dbReference type="PANTHER" id="PTHR45982:SF1">
    <property type="entry name" value="REGULATOR OF CHROMOSOME CONDENSATION"/>
    <property type="match status" value="1"/>
</dbReference>
<dbReference type="EMBL" id="CP012333">
    <property type="protein sequence ID" value="AKU97747.1"/>
    <property type="molecule type" value="Genomic_DNA"/>
</dbReference>
<dbReference type="AlphaFoldDB" id="A0A0K1PW58"/>
<organism evidence="2 3">
    <name type="scientific">Labilithrix luteola</name>
    <dbReference type="NCBI Taxonomy" id="1391654"/>
    <lineage>
        <taxon>Bacteria</taxon>
        <taxon>Pseudomonadati</taxon>
        <taxon>Myxococcota</taxon>
        <taxon>Polyangia</taxon>
        <taxon>Polyangiales</taxon>
        <taxon>Labilitrichaceae</taxon>
        <taxon>Labilithrix</taxon>
    </lineage>
</organism>
<evidence type="ECO:0000313" key="2">
    <source>
        <dbReference type="EMBL" id="AKU97747.1"/>
    </source>
</evidence>
<proteinExistence type="predicted"/>
<accession>A0A0K1PW58</accession>
<dbReference type="GO" id="GO:0005085">
    <property type="term" value="F:guanyl-nucleotide exchange factor activity"/>
    <property type="evidence" value="ECO:0007669"/>
    <property type="project" value="TreeGrafter"/>
</dbReference>